<feature type="compositionally biased region" description="Basic and acidic residues" evidence="1">
    <location>
        <begin position="96"/>
        <end position="111"/>
    </location>
</feature>
<dbReference type="EMBL" id="WVTA01000008">
    <property type="protein sequence ID" value="KAK3207834.1"/>
    <property type="molecule type" value="Genomic_DNA"/>
</dbReference>
<feature type="region of interest" description="Disordered" evidence="1">
    <location>
        <begin position="96"/>
        <end position="115"/>
    </location>
</feature>
<dbReference type="Pfam" id="PF24840">
    <property type="entry name" value="NTF2_SigF"/>
    <property type="match status" value="1"/>
</dbReference>
<evidence type="ECO:0000313" key="4">
    <source>
        <dbReference type="EMBL" id="KAK3207834.1"/>
    </source>
</evidence>
<evidence type="ECO:0000259" key="3">
    <source>
        <dbReference type="Pfam" id="PF24840"/>
    </source>
</evidence>
<keyword evidence="2" id="KW-0472">Membrane</keyword>
<name>A0AAN6LYU7_9PLEO</name>
<protein>
    <recommendedName>
        <fullName evidence="3">SigF-like NTF2-like domain-containing protein</fullName>
    </recommendedName>
</protein>
<dbReference type="Proteomes" id="UP001280581">
    <property type="component" value="Unassembled WGS sequence"/>
</dbReference>
<proteinExistence type="predicted"/>
<sequence>MTQVFGIWVVPFHRARVNLTSVLTLRLNDDDGKYYIYQQNDLYQTDEFVKFVIPPSWILVWLWQFWSTFFCLLGAVALWPVSYAEQWIWEETKSRKNWEGRGDAGESRNGDLLDGVGLQDLERKALVNEPSR</sequence>
<feature type="transmembrane region" description="Helical" evidence="2">
    <location>
        <begin position="58"/>
        <end position="79"/>
    </location>
</feature>
<dbReference type="PANTHER" id="PTHR35393">
    <property type="entry name" value="CHROMOSOME 1, WHOLE GENOME SHOTGUN SEQUENCE"/>
    <property type="match status" value="1"/>
</dbReference>
<keyword evidence="2" id="KW-0812">Transmembrane</keyword>
<keyword evidence="5" id="KW-1185">Reference proteome</keyword>
<evidence type="ECO:0000313" key="5">
    <source>
        <dbReference type="Proteomes" id="UP001280581"/>
    </source>
</evidence>
<evidence type="ECO:0000256" key="1">
    <source>
        <dbReference type="SAM" id="MobiDB-lite"/>
    </source>
</evidence>
<dbReference type="AlphaFoldDB" id="A0AAN6LYU7"/>
<accession>A0AAN6LYU7</accession>
<comment type="caution">
    <text evidence="4">The sequence shown here is derived from an EMBL/GenBank/DDBJ whole genome shotgun (WGS) entry which is preliminary data.</text>
</comment>
<dbReference type="InterPro" id="IPR057514">
    <property type="entry name" value="NTF2_SigF"/>
</dbReference>
<keyword evidence="2" id="KW-1133">Transmembrane helix</keyword>
<evidence type="ECO:0000256" key="2">
    <source>
        <dbReference type="SAM" id="Phobius"/>
    </source>
</evidence>
<organism evidence="4 5">
    <name type="scientific">Pseudopithomyces chartarum</name>
    <dbReference type="NCBI Taxonomy" id="1892770"/>
    <lineage>
        <taxon>Eukaryota</taxon>
        <taxon>Fungi</taxon>
        <taxon>Dikarya</taxon>
        <taxon>Ascomycota</taxon>
        <taxon>Pezizomycotina</taxon>
        <taxon>Dothideomycetes</taxon>
        <taxon>Pleosporomycetidae</taxon>
        <taxon>Pleosporales</taxon>
        <taxon>Massarineae</taxon>
        <taxon>Didymosphaeriaceae</taxon>
        <taxon>Pseudopithomyces</taxon>
    </lineage>
</organism>
<feature type="domain" description="SigF-like NTF2-like" evidence="3">
    <location>
        <begin position="1"/>
        <end position="75"/>
    </location>
</feature>
<gene>
    <name evidence="4" type="ORF">GRF29_96g548762</name>
</gene>
<reference evidence="4 5" key="1">
    <citation type="submission" date="2021-02" db="EMBL/GenBank/DDBJ databases">
        <title>Genome assembly of Pseudopithomyces chartarum.</title>
        <authorList>
            <person name="Jauregui R."/>
            <person name="Singh J."/>
            <person name="Voisey C."/>
        </authorList>
    </citation>
    <scope>NUCLEOTIDE SEQUENCE [LARGE SCALE GENOMIC DNA]</scope>
    <source>
        <strain evidence="4 5">AGR01</strain>
    </source>
</reference>
<dbReference type="PANTHER" id="PTHR35393:SF1">
    <property type="entry name" value="SNOAL-LIKE DOMAIN-CONTAINING PROTEIN"/>
    <property type="match status" value="1"/>
</dbReference>